<dbReference type="SUPFAM" id="SSF48024">
    <property type="entry name" value="N-terminal domain of DnaB helicase"/>
    <property type="match status" value="1"/>
</dbReference>
<keyword evidence="7 12" id="KW-0067">ATP-binding</keyword>
<dbReference type="OrthoDB" id="9773982at2"/>
<dbReference type="PANTHER" id="PTHR30153">
    <property type="entry name" value="REPLICATIVE DNA HELICASE DNAB"/>
    <property type="match status" value="1"/>
</dbReference>
<keyword evidence="2 12" id="KW-0639">Primosome</keyword>
<evidence type="ECO:0000256" key="11">
    <source>
        <dbReference type="NCBIfam" id="TIGR00665"/>
    </source>
</evidence>
<dbReference type="GO" id="GO:0016887">
    <property type="term" value="F:ATP hydrolysis activity"/>
    <property type="evidence" value="ECO:0007669"/>
    <property type="project" value="RHEA"/>
</dbReference>
<evidence type="ECO:0000256" key="6">
    <source>
        <dbReference type="ARBA" id="ARBA00022806"/>
    </source>
</evidence>
<dbReference type="GO" id="GO:0005524">
    <property type="term" value="F:ATP binding"/>
    <property type="evidence" value="ECO:0007669"/>
    <property type="project" value="UniProtKB-UniRule"/>
</dbReference>
<keyword evidence="15" id="KW-1185">Reference proteome</keyword>
<keyword evidence="9" id="KW-0413">Isomerase</keyword>
<dbReference type="GO" id="GO:0043139">
    <property type="term" value="F:5'-3' DNA helicase activity"/>
    <property type="evidence" value="ECO:0007669"/>
    <property type="project" value="UniProtKB-EC"/>
</dbReference>
<keyword evidence="4 12" id="KW-0547">Nucleotide-binding</keyword>
<evidence type="ECO:0000256" key="1">
    <source>
        <dbReference type="ARBA" id="ARBA00008428"/>
    </source>
</evidence>
<evidence type="ECO:0000256" key="12">
    <source>
        <dbReference type="RuleBase" id="RU362085"/>
    </source>
</evidence>
<dbReference type="InterPro" id="IPR007694">
    <property type="entry name" value="DNA_helicase_DnaB-like_C"/>
</dbReference>
<reference evidence="15" key="1">
    <citation type="submission" date="2016-11" db="EMBL/GenBank/DDBJ databases">
        <authorList>
            <person name="Varghese N."/>
            <person name="Submissions S."/>
        </authorList>
    </citation>
    <scope>NUCLEOTIDE SEQUENCE [LARGE SCALE GENOMIC DNA]</scope>
    <source>
        <strain evidence="15">DSM 15518</strain>
    </source>
</reference>
<evidence type="ECO:0000256" key="9">
    <source>
        <dbReference type="ARBA" id="ARBA00023235"/>
    </source>
</evidence>
<dbReference type="InterPro" id="IPR016136">
    <property type="entry name" value="DNA_helicase_N/primase_C"/>
</dbReference>
<dbReference type="InterPro" id="IPR036185">
    <property type="entry name" value="DNA_heli_DnaB-like_N_sf"/>
</dbReference>
<dbReference type="STRING" id="1123349.SAMN02744037_02382"/>
<dbReference type="Gene3D" id="1.10.860.10">
    <property type="entry name" value="DNAb Helicase, Chain A"/>
    <property type="match status" value="1"/>
</dbReference>
<evidence type="ECO:0000313" key="15">
    <source>
        <dbReference type="Proteomes" id="UP000242497"/>
    </source>
</evidence>
<dbReference type="InterPro" id="IPR027417">
    <property type="entry name" value="P-loop_NTPase"/>
</dbReference>
<dbReference type="GO" id="GO:0003677">
    <property type="term" value="F:DNA binding"/>
    <property type="evidence" value="ECO:0007669"/>
    <property type="project" value="UniProtKB-UniRule"/>
</dbReference>
<proteinExistence type="inferred from homology"/>
<comment type="catalytic activity">
    <reaction evidence="10 12">
        <text>ATP + H2O = ADP + phosphate + H(+)</text>
        <dbReference type="Rhea" id="RHEA:13065"/>
        <dbReference type="ChEBI" id="CHEBI:15377"/>
        <dbReference type="ChEBI" id="CHEBI:15378"/>
        <dbReference type="ChEBI" id="CHEBI:30616"/>
        <dbReference type="ChEBI" id="CHEBI:43474"/>
        <dbReference type="ChEBI" id="CHEBI:456216"/>
        <dbReference type="EC" id="5.6.2.3"/>
    </reaction>
</comment>
<dbReference type="EMBL" id="FRAE01000074">
    <property type="protein sequence ID" value="SHK45997.1"/>
    <property type="molecule type" value="Genomic_DNA"/>
</dbReference>
<dbReference type="CDD" id="cd00984">
    <property type="entry name" value="DnaB_C"/>
    <property type="match status" value="1"/>
</dbReference>
<evidence type="ECO:0000256" key="4">
    <source>
        <dbReference type="ARBA" id="ARBA00022741"/>
    </source>
</evidence>
<comment type="function">
    <text evidence="12">The main replicative DNA helicase, it participates in initiation and elongation during chromosome replication. Travels ahead of the DNA replisome, separating dsDNA into templates for DNA synthesis. A processive ATP-dependent 5'-3' DNA helicase it has DNA-dependent ATPase activity.</text>
</comment>
<dbReference type="GO" id="GO:1990077">
    <property type="term" value="C:primosome complex"/>
    <property type="evidence" value="ECO:0007669"/>
    <property type="project" value="UniProtKB-UniRule"/>
</dbReference>
<evidence type="ECO:0000256" key="8">
    <source>
        <dbReference type="ARBA" id="ARBA00023125"/>
    </source>
</evidence>
<dbReference type="PROSITE" id="PS51199">
    <property type="entry name" value="SF4_HELICASE"/>
    <property type="match status" value="1"/>
</dbReference>
<dbReference type="SUPFAM" id="SSF52540">
    <property type="entry name" value="P-loop containing nucleoside triphosphate hydrolases"/>
    <property type="match status" value="1"/>
</dbReference>
<dbReference type="Proteomes" id="UP000242497">
    <property type="component" value="Unassembled WGS sequence"/>
</dbReference>
<dbReference type="AlphaFoldDB" id="A0A1M6SMY0"/>
<accession>A0A1M6SMY0</accession>
<keyword evidence="8 12" id="KW-0238">DNA-binding</keyword>
<evidence type="ECO:0000313" key="14">
    <source>
        <dbReference type="EMBL" id="SHK45997.1"/>
    </source>
</evidence>
<dbReference type="PANTHER" id="PTHR30153:SF2">
    <property type="entry name" value="REPLICATIVE DNA HELICASE"/>
    <property type="match status" value="1"/>
</dbReference>
<evidence type="ECO:0000256" key="7">
    <source>
        <dbReference type="ARBA" id="ARBA00022840"/>
    </source>
</evidence>
<dbReference type="RefSeq" id="WP_072890275.1">
    <property type="nucleotide sequence ID" value="NZ_FRAE01000074.1"/>
</dbReference>
<keyword evidence="3 12" id="KW-0235">DNA replication</keyword>
<keyword evidence="5 12" id="KW-0378">Hydrolase</keyword>
<protein>
    <recommendedName>
        <fullName evidence="11 12">Replicative DNA helicase</fullName>
        <ecNumber evidence="11 12">5.6.2.3</ecNumber>
    </recommendedName>
</protein>
<dbReference type="Pfam" id="PF00772">
    <property type="entry name" value="DnaB"/>
    <property type="match status" value="1"/>
</dbReference>
<dbReference type="InterPro" id="IPR007692">
    <property type="entry name" value="DNA_helicase_DnaB"/>
</dbReference>
<dbReference type="GO" id="GO:0006269">
    <property type="term" value="P:DNA replication, synthesis of primer"/>
    <property type="evidence" value="ECO:0007669"/>
    <property type="project" value="UniProtKB-UniRule"/>
</dbReference>
<evidence type="ECO:0000256" key="3">
    <source>
        <dbReference type="ARBA" id="ARBA00022705"/>
    </source>
</evidence>
<name>A0A1M6SMY0_9FIRM</name>
<dbReference type="GO" id="GO:0005829">
    <property type="term" value="C:cytosol"/>
    <property type="evidence" value="ECO:0007669"/>
    <property type="project" value="TreeGrafter"/>
</dbReference>
<dbReference type="NCBIfam" id="TIGR00665">
    <property type="entry name" value="DnaB"/>
    <property type="match status" value="1"/>
</dbReference>
<dbReference type="Gene3D" id="3.40.50.300">
    <property type="entry name" value="P-loop containing nucleotide triphosphate hydrolases"/>
    <property type="match status" value="1"/>
</dbReference>
<keyword evidence="6 12" id="KW-0347">Helicase</keyword>
<evidence type="ECO:0000256" key="2">
    <source>
        <dbReference type="ARBA" id="ARBA00022515"/>
    </source>
</evidence>
<organism evidence="14 15">
    <name type="scientific">Tepidibacter formicigenes DSM 15518</name>
    <dbReference type="NCBI Taxonomy" id="1123349"/>
    <lineage>
        <taxon>Bacteria</taxon>
        <taxon>Bacillati</taxon>
        <taxon>Bacillota</taxon>
        <taxon>Clostridia</taxon>
        <taxon>Peptostreptococcales</taxon>
        <taxon>Peptostreptococcaceae</taxon>
        <taxon>Tepidibacter</taxon>
    </lineage>
</organism>
<sequence>MNIAKEKPSAIPSEQTILGTILVYPQRIEDTIEILKPSMFYEEINQIIYKAMLTLYKQNKNIDPANIYEITKGKIDISYLTRLTEACINYNLKEHCETIKEKAKLRFIIEGAYKVLGMAFNNESSDSIINAQNDIILAVEGKESNNVSDINDIITSTLDRIDFNIKNKGKLIGVPTGLVDLDNCTNGLQKTDLIIMAARPSMGKSAVSTNILKNAALRGKTVAMFSLEMSKEQLMERIIACDANVQLDKIKKGNLNDDELNRIFEVNKALAKTKIFIDDNPTLTTTILKSKCKKIKKKYELDLIIVDYLQLMQGDTKLDGNRNQQISKITRELKLLCKELGCPMLLLSQLSRAPELRQNKRPILSDLRESGSIEQDADIVIFLYRDDYYYDDSDKKNILELIIAKHRQGECKTIELACMLEFQKIANLRKY</sequence>
<comment type="similarity">
    <text evidence="1 12">Belongs to the helicase family. DnaB subfamily.</text>
</comment>
<evidence type="ECO:0000256" key="5">
    <source>
        <dbReference type="ARBA" id="ARBA00022801"/>
    </source>
</evidence>
<dbReference type="EC" id="5.6.2.3" evidence="11 12"/>
<evidence type="ECO:0000256" key="10">
    <source>
        <dbReference type="ARBA" id="ARBA00048954"/>
    </source>
</evidence>
<feature type="domain" description="SF4 helicase" evidence="13">
    <location>
        <begin position="167"/>
        <end position="431"/>
    </location>
</feature>
<dbReference type="Pfam" id="PF03796">
    <property type="entry name" value="DnaB_C"/>
    <property type="match status" value="1"/>
</dbReference>
<dbReference type="InterPro" id="IPR007693">
    <property type="entry name" value="DNA_helicase_DnaB-like_N"/>
</dbReference>
<gene>
    <name evidence="14" type="ORF">SAMN02744037_02382</name>
</gene>
<evidence type="ECO:0000259" key="13">
    <source>
        <dbReference type="PROSITE" id="PS51199"/>
    </source>
</evidence>